<feature type="domain" description="LITAF" evidence="10">
    <location>
        <begin position="85"/>
        <end position="169"/>
    </location>
</feature>
<comment type="subcellular location">
    <subcellularLocation>
        <location evidence="1">Endosome membrane</location>
        <topology evidence="1">Peripheral membrane protein</topology>
        <orientation evidence="1">Cytoplasmic side</orientation>
    </subcellularLocation>
    <subcellularLocation>
        <location evidence="2">Late endosome membrane</location>
    </subcellularLocation>
    <subcellularLocation>
        <location evidence="3">Lysosome membrane</location>
        <topology evidence="3">Peripheral membrane protein</topology>
        <orientation evidence="3">Cytoplasmic side</orientation>
    </subcellularLocation>
</comment>
<dbReference type="GO" id="GO:0008270">
    <property type="term" value="F:zinc ion binding"/>
    <property type="evidence" value="ECO:0007669"/>
    <property type="project" value="TreeGrafter"/>
</dbReference>
<sequence>MASAPPMEPNYFGQPQPPTYEETITGPVYTYSPTPPPPVYDKMPQPAYPPPFTQPAYPPQAYQQMHPQQSNAAGNAAGTSAVVSVQTVYVQPRMVFGDFPVHVHCPVCAQMVLSRLCHSNGVLTWLTCFSLSLVGCIYGCCLIPFCVDGMKDVKHMCPNCNSLLGVYKRL</sequence>
<dbReference type="PANTHER" id="PTHR23292">
    <property type="entry name" value="LIPOPOLYSACCHARIDE-INDUCED TUMOR NECROSIS FACTOR-ALPHA FACTOR"/>
    <property type="match status" value="1"/>
</dbReference>
<evidence type="ECO:0000256" key="3">
    <source>
        <dbReference type="ARBA" id="ARBA00004630"/>
    </source>
</evidence>
<dbReference type="PANTHER" id="PTHR23292:SF46">
    <property type="entry name" value="LIPOPOLYSACCHARIDE-INDUCED TUMOR NECROSIS FACTOR-ALPHA FACTOR HOMOLOG"/>
    <property type="match status" value="1"/>
</dbReference>
<dbReference type="AlphaFoldDB" id="A0AAV6H2B9"/>
<dbReference type="GO" id="GO:0005634">
    <property type="term" value="C:nucleus"/>
    <property type="evidence" value="ECO:0007669"/>
    <property type="project" value="TreeGrafter"/>
</dbReference>
<keyword evidence="6" id="KW-0862">Zinc</keyword>
<keyword evidence="5" id="KW-0479">Metal-binding</keyword>
<dbReference type="SMART" id="SM00714">
    <property type="entry name" value="LITAF"/>
    <property type="match status" value="1"/>
</dbReference>
<gene>
    <name evidence="11" type="ORF">AALO_G00085430</name>
</gene>
<evidence type="ECO:0000256" key="5">
    <source>
        <dbReference type="ARBA" id="ARBA00022723"/>
    </source>
</evidence>
<dbReference type="InterPro" id="IPR006629">
    <property type="entry name" value="LITAF"/>
</dbReference>
<evidence type="ECO:0000256" key="6">
    <source>
        <dbReference type="ARBA" id="ARBA00022833"/>
    </source>
</evidence>
<feature type="region of interest" description="Disordered" evidence="8">
    <location>
        <begin position="1"/>
        <end position="45"/>
    </location>
</feature>
<dbReference type="GO" id="GO:0098560">
    <property type="term" value="C:cytoplasmic side of late endosome membrane"/>
    <property type="evidence" value="ECO:0007669"/>
    <property type="project" value="TreeGrafter"/>
</dbReference>
<evidence type="ECO:0000259" key="10">
    <source>
        <dbReference type="PROSITE" id="PS51837"/>
    </source>
</evidence>
<evidence type="ECO:0000256" key="2">
    <source>
        <dbReference type="ARBA" id="ARBA00004414"/>
    </source>
</evidence>
<evidence type="ECO:0000256" key="4">
    <source>
        <dbReference type="ARBA" id="ARBA00005975"/>
    </source>
</evidence>
<comment type="similarity">
    <text evidence="4">Belongs to the CDIP1/LITAF family.</text>
</comment>
<dbReference type="EMBL" id="JADWDJ010000006">
    <property type="protein sequence ID" value="KAG5280141.1"/>
    <property type="molecule type" value="Genomic_DNA"/>
</dbReference>
<evidence type="ECO:0000256" key="1">
    <source>
        <dbReference type="ARBA" id="ARBA00004125"/>
    </source>
</evidence>
<keyword evidence="9" id="KW-0812">Transmembrane</keyword>
<keyword evidence="12" id="KW-1185">Reference proteome</keyword>
<dbReference type="PROSITE" id="PS51837">
    <property type="entry name" value="LITAF"/>
    <property type="match status" value="1"/>
</dbReference>
<organism evidence="11 12">
    <name type="scientific">Alosa alosa</name>
    <name type="common">allis shad</name>
    <dbReference type="NCBI Taxonomy" id="278164"/>
    <lineage>
        <taxon>Eukaryota</taxon>
        <taxon>Metazoa</taxon>
        <taxon>Chordata</taxon>
        <taxon>Craniata</taxon>
        <taxon>Vertebrata</taxon>
        <taxon>Euteleostomi</taxon>
        <taxon>Actinopterygii</taxon>
        <taxon>Neopterygii</taxon>
        <taxon>Teleostei</taxon>
        <taxon>Clupei</taxon>
        <taxon>Clupeiformes</taxon>
        <taxon>Clupeoidei</taxon>
        <taxon>Clupeidae</taxon>
        <taxon>Alosa</taxon>
    </lineage>
</organism>
<proteinExistence type="inferred from homology"/>
<evidence type="ECO:0000256" key="9">
    <source>
        <dbReference type="SAM" id="Phobius"/>
    </source>
</evidence>
<accession>A0AAV6H2B9</accession>
<dbReference type="Proteomes" id="UP000823561">
    <property type="component" value="Chromosome 6"/>
</dbReference>
<evidence type="ECO:0000313" key="12">
    <source>
        <dbReference type="Proteomes" id="UP000823561"/>
    </source>
</evidence>
<keyword evidence="9" id="KW-1133">Transmembrane helix</keyword>
<evidence type="ECO:0000256" key="8">
    <source>
        <dbReference type="SAM" id="MobiDB-lite"/>
    </source>
</evidence>
<dbReference type="GO" id="GO:0098574">
    <property type="term" value="C:cytoplasmic side of lysosomal membrane"/>
    <property type="evidence" value="ECO:0007669"/>
    <property type="project" value="TreeGrafter"/>
</dbReference>
<name>A0AAV6H2B9_9TELE</name>
<dbReference type="Pfam" id="PF10601">
    <property type="entry name" value="zf-LITAF-like"/>
    <property type="match status" value="1"/>
</dbReference>
<reference evidence="11" key="1">
    <citation type="submission" date="2020-10" db="EMBL/GenBank/DDBJ databases">
        <title>Chromosome-scale genome assembly of the Allis shad, Alosa alosa.</title>
        <authorList>
            <person name="Margot Z."/>
            <person name="Christophe K."/>
            <person name="Cabau C."/>
            <person name="Louis A."/>
            <person name="Berthelot C."/>
            <person name="Parey E."/>
            <person name="Roest Crollius H."/>
            <person name="Montfort J."/>
            <person name="Robinson-Rechavi M."/>
            <person name="Bucao C."/>
            <person name="Bouchez O."/>
            <person name="Gislard M."/>
            <person name="Lluch J."/>
            <person name="Milhes M."/>
            <person name="Lampietro C."/>
            <person name="Lopez Roques C."/>
            <person name="Donnadieu C."/>
            <person name="Braasch I."/>
            <person name="Desvignes T."/>
            <person name="Postlethwait J."/>
            <person name="Bobe J."/>
            <person name="Guiguen Y."/>
        </authorList>
    </citation>
    <scope>NUCLEOTIDE SEQUENCE</scope>
    <source>
        <strain evidence="11">M-15738</strain>
        <tissue evidence="11">Blood</tissue>
    </source>
</reference>
<dbReference type="InterPro" id="IPR037519">
    <property type="entry name" value="LITAF_fam"/>
</dbReference>
<evidence type="ECO:0000256" key="7">
    <source>
        <dbReference type="ARBA" id="ARBA00023136"/>
    </source>
</evidence>
<keyword evidence="7 9" id="KW-0472">Membrane</keyword>
<protein>
    <recommendedName>
        <fullName evidence="10">LITAF domain-containing protein</fullName>
    </recommendedName>
</protein>
<comment type="caution">
    <text evidence="11">The sequence shown here is derived from an EMBL/GenBank/DDBJ whole genome shotgun (WGS) entry which is preliminary data.</text>
</comment>
<feature type="transmembrane region" description="Helical" evidence="9">
    <location>
        <begin position="122"/>
        <end position="147"/>
    </location>
</feature>
<evidence type="ECO:0000313" key="11">
    <source>
        <dbReference type="EMBL" id="KAG5280141.1"/>
    </source>
</evidence>